<evidence type="ECO:0000256" key="1">
    <source>
        <dbReference type="ARBA" id="ARBA00022723"/>
    </source>
</evidence>
<dbReference type="Pfam" id="PF14737">
    <property type="entry name" value="DUF4470"/>
    <property type="match status" value="1"/>
</dbReference>
<dbReference type="OrthoDB" id="432970at2759"/>
<dbReference type="InterPro" id="IPR024119">
    <property type="entry name" value="TF_DEAF-1"/>
</dbReference>
<dbReference type="InterPro" id="IPR027974">
    <property type="entry name" value="DUF4470"/>
</dbReference>
<dbReference type="GO" id="GO:0008270">
    <property type="term" value="F:zinc ion binding"/>
    <property type="evidence" value="ECO:0007669"/>
    <property type="project" value="UniProtKB-KW"/>
</dbReference>
<dbReference type="GO" id="GO:0000981">
    <property type="term" value="F:DNA-binding transcription factor activity, RNA polymerase II-specific"/>
    <property type="evidence" value="ECO:0007669"/>
    <property type="project" value="TreeGrafter"/>
</dbReference>
<dbReference type="PANTHER" id="PTHR10237">
    <property type="entry name" value="DEFORMED EPIDERMAL AUTOREGULATORY FACTOR 1 HOMOLOG SUPPRESSIN"/>
    <property type="match status" value="1"/>
</dbReference>
<feature type="domain" description="MYND-type" evidence="5">
    <location>
        <begin position="1127"/>
        <end position="1166"/>
    </location>
</feature>
<evidence type="ECO:0000256" key="4">
    <source>
        <dbReference type="PROSITE-ProRule" id="PRU00134"/>
    </source>
</evidence>
<dbReference type="PROSITE" id="PS50865">
    <property type="entry name" value="ZF_MYND_2"/>
    <property type="match status" value="1"/>
</dbReference>
<evidence type="ECO:0000313" key="7">
    <source>
        <dbReference type="Proteomes" id="UP000310158"/>
    </source>
</evidence>
<dbReference type="AlphaFoldDB" id="A0A4V3XG58"/>
<dbReference type="Gene3D" id="6.10.140.2220">
    <property type="match status" value="1"/>
</dbReference>
<dbReference type="SUPFAM" id="SSF144232">
    <property type="entry name" value="HIT/MYND zinc finger-like"/>
    <property type="match status" value="1"/>
</dbReference>
<evidence type="ECO:0000256" key="2">
    <source>
        <dbReference type="ARBA" id="ARBA00022771"/>
    </source>
</evidence>
<dbReference type="GO" id="GO:0005634">
    <property type="term" value="C:nucleus"/>
    <property type="evidence" value="ECO:0007669"/>
    <property type="project" value="TreeGrafter"/>
</dbReference>
<evidence type="ECO:0000256" key="3">
    <source>
        <dbReference type="ARBA" id="ARBA00022833"/>
    </source>
</evidence>
<protein>
    <recommendedName>
        <fullName evidence="5">MYND-type domain-containing protein</fullName>
    </recommendedName>
</protein>
<keyword evidence="1" id="KW-0479">Metal-binding</keyword>
<dbReference type="PANTHER" id="PTHR10237:SF14">
    <property type="entry name" value="MYND-TYPE DOMAIN-CONTAINING PROTEIN"/>
    <property type="match status" value="1"/>
</dbReference>
<organism evidence="6 7">
    <name type="scientific">Bondarzewia mesenterica</name>
    <dbReference type="NCBI Taxonomy" id="1095465"/>
    <lineage>
        <taxon>Eukaryota</taxon>
        <taxon>Fungi</taxon>
        <taxon>Dikarya</taxon>
        <taxon>Basidiomycota</taxon>
        <taxon>Agaricomycotina</taxon>
        <taxon>Agaricomycetes</taxon>
        <taxon>Russulales</taxon>
        <taxon>Bondarzewiaceae</taxon>
        <taxon>Bondarzewia</taxon>
    </lineage>
</organism>
<dbReference type="EMBL" id="SGPL01000027">
    <property type="protein sequence ID" value="THH20183.1"/>
    <property type="molecule type" value="Genomic_DNA"/>
</dbReference>
<dbReference type="InterPro" id="IPR002893">
    <property type="entry name" value="Znf_MYND"/>
</dbReference>
<comment type="caution">
    <text evidence="6">The sequence shown here is derived from an EMBL/GenBank/DDBJ whole genome shotgun (WGS) entry which is preliminary data.</text>
</comment>
<name>A0A4V3XG58_9AGAM</name>
<gene>
    <name evidence="6" type="ORF">EW146_g1126</name>
</gene>
<keyword evidence="2 4" id="KW-0863">Zinc-finger</keyword>
<dbReference type="Pfam" id="PF01753">
    <property type="entry name" value="zf-MYND"/>
    <property type="match status" value="1"/>
</dbReference>
<evidence type="ECO:0000259" key="5">
    <source>
        <dbReference type="PROSITE" id="PS50865"/>
    </source>
</evidence>
<accession>A0A4V3XG58</accession>
<evidence type="ECO:0000313" key="6">
    <source>
        <dbReference type="EMBL" id="THH20183.1"/>
    </source>
</evidence>
<sequence>MAHPLVWPGKYFFYPISNTSSVSLTRDLAPEEHANILLLGCGDPTNVLYTIFSEPQSMGRSLDLTCCDMDPAVLARNVLLFTMVVDKHPYSTTIWNIFFHIYLDEHSYSVLIEQCRKLIELSGSLQRWNASLYGPFLKMCTDYTLTELRRHWQLYVDMQNLSGARMKTIQDAFSQQSKALSQKDATISTSARSAGPLFLSATQISADHFRKYWATGTTFSDPKQVTAATTLNPTFVYSLAGEGCSVHYGTDPLIPFHSAALFGNAKGSVSVTDLVKAAKKEFSDWCSAFLNFITPTVTNCLIVRFFLGEATAVCRALYALATTGTLNLGLPVAQWKTQLIQLSRDEYVSATRAPATFNVVDTSNLDDHIGLLNVLISAVPLLSRSSRSSVLYTESLLFHGEDATKEFTERLYADITAVGLLLGLSPVDYLLGFTTRSNTHELMMYMATKKRSTQWHQVTTWKSPASGDSVAVRIGGESEAPVFDPCQLGTFLYDMYHQLFEQEDAMHFWRLNKGNIMKAIAHSNIIHYTRESFVLFLKLVRERLCIPQERWLEVMDRFFDLEDADQSLPMDSVNYQDLCAQLHRHSVYTVPAYDQRPPKIGRFLEWDIVPPLVRIILTVPRQKLAVLKESADQVGTPLLHCDVRGNWSQNTFASVHVAFGSVIPMGTKSNPRVIFKEDPEGWNGTSSLVASFTMPTRLLTDIEPQEALNVCFSVRSTPGTVLLTSKLGLKLSLFEANLLDDSAVYTLPEQPLPSKAPRVSSPTSSPETYGHYAQIGRSGPAMVDLDEQCELVVSFTCRVSVEDEDVKRLFGSGSMPHIAQVSPCVMRITMGSRLQDVTYPFPVIGSQNRLRLARKSLYIEVIAPISGPFKPDGIKLNLFPVTGSDKALNPWSIHRLNLSRLPVLDIQARKVKEWLNAHVGSMMSSRERSLRKKHQTDTLMFVKDTLHSIFVRSSGVQGGSPRRLFSLRDNASNNCDTIFFINDLKFDLQAHTIVCDGYVLPLTHALMPTISSAFGTLVHKGDMVDVSVFEGEMQAWKKLLPAFVERCRSSWTHGANCEYVAQKRIPLSEEMEEDPLCSCGRGKDVEGMSKVALWSKLAPYVTRVALSPLFAVTYLETVGRDPALHKCYVCRGKGKPKLRTCAVCKKVRYCSEACQKKDWKVHKAKCKPQ</sequence>
<proteinExistence type="predicted"/>
<keyword evidence="3" id="KW-0862">Zinc</keyword>
<keyword evidence="7" id="KW-1185">Reference proteome</keyword>
<reference evidence="6 7" key="1">
    <citation type="submission" date="2019-02" db="EMBL/GenBank/DDBJ databases">
        <title>Genome sequencing of the rare red list fungi Bondarzewia mesenterica.</title>
        <authorList>
            <person name="Buettner E."/>
            <person name="Kellner H."/>
        </authorList>
    </citation>
    <scope>NUCLEOTIDE SEQUENCE [LARGE SCALE GENOMIC DNA]</scope>
    <source>
        <strain evidence="6 7">DSM 108281</strain>
    </source>
</reference>
<dbReference type="Proteomes" id="UP000310158">
    <property type="component" value="Unassembled WGS sequence"/>
</dbReference>